<evidence type="ECO:0000313" key="4">
    <source>
        <dbReference type="Proteomes" id="UP000031465"/>
    </source>
</evidence>
<accession>A0A0C1JT07</accession>
<dbReference type="Gene3D" id="3.40.50.410">
    <property type="entry name" value="von Willebrand factor, type A domain"/>
    <property type="match status" value="1"/>
</dbReference>
<keyword evidence="1" id="KW-0472">Membrane</keyword>
<proteinExistence type="predicted"/>
<evidence type="ECO:0000259" key="2">
    <source>
        <dbReference type="PROSITE" id="PS50234"/>
    </source>
</evidence>
<keyword evidence="1" id="KW-0812">Transmembrane</keyword>
<sequence>MPLTIDYLALVILGIFLFMAYWLQQKWQTPYLPSLAFSDLESIDRSSKRRHFSHLPYRLYQLTLFFWCIAFIDPHFLFIKNDPLAQPSLPIPTEGIAIYLIVDQSSSMNEKISSNSFFERGRSFTKIDLLKVMAGQFILHRPSDLIGLVAFARVPKILSPLTLDHELLINQLNDLKAINSMEEDGTAMGYAIYKTAHLIVATKHFAQELQKKGKPAYEIKNAIMVVLTDGFQDPNRLDYGNRLRTIELDEAIAYAKNAGIHLYIINVDPKFSSPQFAPHRRQIETLAESTGGQLYLANQEKDLKRVFDTIDRLEKSSLPLDSFSSSPVIKHRVSFYPYFIAAGLSCLFLAIFLESTWLRKFP</sequence>
<comment type="caution">
    <text evidence="3">The sequence shown here is derived from an EMBL/GenBank/DDBJ whole genome shotgun (WGS) entry which is preliminary data.</text>
</comment>
<reference evidence="3 4" key="1">
    <citation type="journal article" date="2014" name="Mol. Biol. Evol.">
        <title>Massive expansion of Ubiquitination-related gene families within the Chlamydiae.</title>
        <authorList>
            <person name="Domman D."/>
            <person name="Collingro A."/>
            <person name="Lagkouvardos I."/>
            <person name="Gehre L."/>
            <person name="Weinmaier T."/>
            <person name="Rattei T."/>
            <person name="Subtil A."/>
            <person name="Horn M."/>
        </authorList>
    </citation>
    <scope>NUCLEOTIDE SEQUENCE [LARGE SCALE GENOMIC DNA]</scope>
    <source>
        <strain evidence="3 4">EI2</strain>
    </source>
</reference>
<name>A0A0C1JT07_9BACT</name>
<dbReference type="InterPro" id="IPR036465">
    <property type="entry name" value="vWFA_dom_sf"/>
</dbReference>
<dbReference type="InterPro" id="IPR002035">
    <property type="entry name" value="VWF_A"/>
</dbReference>
<dbReference type="AlphaFoldDB" id="A0A0C1JT07"/>
<evidence type="ECO:0000313" key="3">
    <source>
        <dbReference type="EMBL" id="KIC74250.1"/>
    </source>
</evidence>
<dbReference type="EMBL" id="JSAN01000012">
    <property type="protein sequence ID" value="KIC74250.1"/>
    <property type="molecule type" value="Genomic_DNA"/>
</dbReference>
<dbReference type="Pfam" id="PF13519">
    <property type="entry name" value="VWA_2"/>
    <property type="match status" value="1"/>
</dbReference>
<feature type="transmembrane region" description="Helical" evidence="1">
    <location>
        <begin position="335"/>
        <end position="353"/>
    </location>
</feature>
<evidence type="ECO:0000256" key="1">
    <source>
        <dbReference type="SAM" id="Phobius"/>
    </source>
</evidence>
<gene>
    <name evidence="3" type="primary">batA</name>
    <name evidence="3" type="ORF">DB44_AM00080</name>
</gene>
<dbReference type="SUPFAM" id="SSF53300">
    <property type="entry name" value="vWA-like"/>
    <property type="match status" value="1"/>
</dbReference>
<dbReference type="Proteomes" id="UP000031465">
    <property type="component" value="Unassembled WGS sequence"/>
</dbReference>
<dbReference type="PROSITE" id="PS50234">
    <property type="entry name" value="VWFA"/>
    <property type="match status" value="1"/>
</dbReference>
<keyword evidence="1" id="KW-1133">Transmembrane helix</keyword>
<organism evidence="3 4">
    <name type="scientific">Candidatus Protochlamydia amoebophila</name>
    <dbReference type="NCBI Taxonomy" id="362787"/>
    <lineage>
        <taxon>Bacteria</taxon>
        <taxon>Pseudomonadati</taxon>
        <taxon>Chlamydiota</taxon>
        <taxon>Chlamydiia</taxon>
        <taxon>Parachlamydiales</taxon>
        <taxon>Parachlamydiaceae</taxon>
        <taxon>Candidatus Protochlamydia</taxon>
    </lineage>
</organism>
<feature type="transmembrane region" description="Helical" evidence="1">
    <location>
        <begin position="7"/>
        <end position="24"/>
    </location>
</feature>
<dbReference type="PATRIC" id="fig|362787.3.peg.137"/>
<feature type="domain" description="VWFA" evidence="2">
    <location>
        <begin position="97"/>
        <end position="310"/>
    </location>
</feature>
<feature type="transmembrane region" description="Helical" evidence="1">
    <location>
        <begin position="59"/>
        <end position="79"/>
    </location>
</feature>
<protein>
    <submittedName>
        <fullName evidence="3">Putative batA protein</fullName>
    </submittedName>
</protein>